<evidence type="ECO:0000256" key="3">
    <source>
        <dbReference type="ARBA" id="ARBA00023002"/>
    </source>
</evidence>
<name>A0AAN9YN01_9PEZI</name>
<keyword evidence="4" id="KW-0503">Monooxygenase</keyword>
<comment type="similarity">
    <text evidence="5">Belongs to the NtaA/SnaA/DszA monooxygenase family.</text>
</comment>
<evidence type="ECO:0000256" key="4">
    <source>
        <dbReference type="ARBA" id="ARBA00023033"/>
    </source>
</evidence>
<keyword evidence="8" id="KW-1185">Reference proteome</keyword>
<keyword evidence="1" id="KW-0285">Flavoprotein</keyword>
<dbReference type="PIRSF" id="PIRSF000337">
    <property type="entry name" value="NTA_MOA"/>
    <property type="match status" value="1"/>
</dbReference>
<organism evidence="7 8">
    <name type="scientific">Diatrype stigma</name>
    <dbReference type="NCBI Taxonomy" id="117547"/>
    <lineage>
        <taxon>Eukaryota</taxon>
        <taxon>Fungi</taxon>
        <taxon>Dikarya</taxon>
        <taxon>Ascomycota</taxon>
        <taxon>Pezizomycotina</taxon>
        <taxon>Sordariomycetes</taxon>
        <taxon>Xylariomycetidae</taxon>
        <taxon>Xylariales</taxon>
        <taxon>Diatrypaceae</taxon>
        <taxon>Diatrype</taxon>
    </lineage>
</organism>
<evidence type="ECO:0000256" key="1">
    <source>
        <dbReference type="ARBA" id="ARBA00022630"/>
    </source>
</evidence>
<gene>
    <name evidence="7" type="ORF">SLS62_008677</name>
</gene>
<dbReference type="PANTHER" id="PTHR30011:SF16">
    <property type="entry name" value="C2H2 FINGER DOMAIN TRANSCRIPTION FACTOR (EUROFUNG)-RELATED"/>
    <property type="match status" value="1"/>
</dbReference>
<evidence type="ECO:0000256" key="5">
    <source>
        <dbReference type="ARBA" id="ARBA00033748"/>
    </source>
</evidence>
<proteinExistence type="inferred from homology"/>
<dbReference type="AlphaFoldDB" id="A0AAN9YN01"/>
<dbReference type="GO" id="GO:0016705">
    <property type="term" value="F:oxidoreductase activity, acting on paired donors, with incorporation or reduction of molecular oxygen"/>
    <property type="evidence" value="ECO:0007669"/>
    <property type="project" value="InterPro"/>
</dbReference>
<dbReference type="InterPro" id="IPR011251">
    <property type="entry name" value="Luciferase-like_dom"/>
</dbReference>
<dbReference type="EMBL" id="JAKJXP020000083">
    <property type="protein sequence ID" value="KAK7748310.1"/>
    <property type="molecule type" value="Genomic_DNA"/>
</dbReference>
<keyword evidence="2" id="KW-0288">FMN</keyword>
<dbReference type="InterPro" id="IPR016215">
    <property type="entry name" value="NTA_MOA"/>
</dbReference>
<sequence>MADSKNDAKPKKSLVLNAFVEMCSGHQSPGLWRHPDDQSWRFNDVSHWVELAKLLEEAKIHGIFVADVLGGYDVYSGSLDPAKISGAQWPVNEPLAVVSAMAAATESIGFGVTVSTTYEQPYHLARRLSTIDHLSKGRLGWNIVTSYLDSAAKNMGLTEQPKHDDRYAQAEEYLKVVYKLLESSWRDDAVKLDRKSGVYTQPDLVRQIDHNGKFFNVPGPHLCQPSPQRTPLLLQAGTSRAGKQFAAQHAEAVFISAHAPAVTAKNIAELRQIAKDEFGRDPASIKVLALVTPILGRTEEEARAKLADYRQYASHEGALALFGGWTGMDLSKYGDEEELRHVESNAVKSTAEAYAKFSPGTSKWTKHTIAEHVAIGGNGPVLVGTPSQVADGLEDWVREADVDGFNLAYALFPQSFKDIIELLLPELKKRGLFWEDYAVPRGTYRENFYQKPGQSGPPDEHVASKYRWRAGVSAEDHPIPE</sequence>
<dbReference type="Gene3D" id="3.20.20.30">
    <property type="entry name" value="Luciferase-like domain"/>
    <property type="match status" value="1"/>
</dbReference>
<dbReference type="InterPro" id="IPR051260">
    <property type="entry name" value="Diverse_substr_monoxygenases"/>
</dbReference>
<dbReference type="SUPFAM" id="SSF51679">
    <property type="entry name" value="Bacterial luciferase-like"/>
    <property type="match status" value="1"/>
</dbReference>
<evidence type="ECO:0000313" key="7">
    <source>
        <dbReference type="EMBL" id="KAK7748310.1"/>
    </source>
</evidence>
<reference evidence="7 8" key="1">
    <citation type="submission" date="2024-02" db="EMBL/GenBank/DDBJ databases">
        <title>De novo assembly and annotation of 12 fungi associated with fruit tree decline syndrome in Ontario, Canada.</title>
        <authorList>
            <person name="Sulman M."/>
            <person name="Ellouze W."/>
            <person name="Ilyukhin E."/>
        </authorList>
    </citation>
    <scope>NUCLEOTIDE SEQUENCE [LARGE SCALE GENOMIC DNA]</scope>
    <source>
        <strain evidence="7 8">M11/M66-122</strain>
    </source>
</reference>
<dbReference type="Proteomes" id="UP001320420">
    <property type="component" value="Unassembled WGS sequence"/>
</dbReference>
<dbReference type="PANTHER" id="PTHR30011">
    <property type="entry name" value="ALKANESULFONATE MONOOXYGENASE-RELATED"/>
    <property type="match status" value="1"/>
</dbReference>
<keyword evidence="3" id="KW-0560">Oxidoreductase</keyword>
<dbReference type="NCBIfam" id="TIGR03860">
    <property type="entry name" value="FMN_nitrolo"/>
    <property type="match status" value="1"/>
</dbReference>
<evidence type="ECO:0000313" key="8">
    <source>
        <dbReference type="Proteomes" id="UP001320420"/>
    </source>
</evidence>
<dbReference type="GO" id="GO:0004497">
    <property type="term" value="F:monooxygenase activity"/>
    <property type="evidence" value="ECO:0007669"/>
    <property type="project" value="UniProtKB-KW"/>
</dbReference>
<evidence type="ECO:0000256" key="2">
    <source>
        <dbReference type="ARBA" id="ARBA00022643"/>
    </source>
</evidence>
<dbReference type="InterPro" id="IPR036661">
    <property type="entry name" value="Luciferase-like_sf"/>
</dbReference>
<feature type="domain" description="Luciferase-like" evidence="6">
    <location>
        <begin position="39"/>
        <end position="399"/>
    </location>
</feature>
<evidence type="ECO:0000259" key="6">
    <source>
        <dbReference type="Pfam" id="PF00296"/>
    </source>
</evidence>
<accession>A0AAN9YN01</accession>
<dbReference type="Pfam" id="PF00296">
    <property type="entry name" value="Bac_luciferase"/>
    <property type="match status" value="1"/>
</dbReference>
<comment type="caution">
    <text evidence="7">The sequence shown here is derived from an EMBL/GenBank/DDBJ whole genome shotgun (WGS) entry which is preliminary data.</text>
</comment>
<protein>
    <recommendedName>
        <fullName evidence="6">Luciferase-like domain-containing protein</fullName>
    </recommendedName>
</protein>